<sequence length="47" mass="5628">MDQFPFEFKMFVIGMEVDDFIEALNKAGFTHQAELCEHQFKKQMEEL</sequence>
<gene>
    <name evidence="1" type="ORF">LU635_04930</name>
</gene>
<dbReference type="Proteomes" id="UP001139344">
    <property type="component" value="Unassembled WGS sequence"/>
</dbReference>
<proteinExistence type="predicted"/>
<dbReference type="RefSeq" id="WP_240096817.1">
    <property type="nucleotide sequence ID" value="NZ_JAJSON010000014.1"/>
</dbReference>
<protein>
    <submittedName>
        <fullName evidence="1">Uncharacterized protein</fullName>
    </submittedName>
</protein>
<comment type="caution">
    <text evidence="1">The sequence shown here is derived from an EMBL/GenBank/DDBJ whole genome shotgun (WGS) entry which is preliminary data.</text>
</comment>
<accession>A0A9X1UVF1</accession>
<dbReference type="EMBL" id="JAJSON010000014">
    <property type="protein sequence ID" value="MCG9970973.1"/>
    <property type="molecule type" value="Genomic_DNA"/>
</dbReference>
<dbReference type="AlphaFoldDB" id="A0A9X1UVF1"/>
<name>A0A9X1UVF1_9FLAO</name>
<evidence type="ECO:0000313" key="2">
    <source>
        <dbReference type="Proteomes" id="UP001139344"/>
    </source>
</evidence>
<keyword evidence="2" id="KW-1185">Reference proteome</keyword>
<organism evidence="1 2">
    <name type="scientific">Christiangramia crocea</name>
    <dbReference type="NCBI Taxonomy" id="2904124"/>
    <lineage>
        <taxon>Bacteria</taxon>
        <taxon>Pseudomonadati</taxon>
        <taxon>Bacteroidota</taxon>
        <taxon>Flavobacteriia</taxon>
        <taxon>Flavobacteriales</taxon>
        <taxon>Flavobacteriaceae</taxon>
        <taxon>Christiangramia</taxon>
    </lineage>
</organism>
<reference evidence="1" key="1">
    <citation type="submission" date="2021-12" db="EMBL/GenBank/DDBJ databases">
        <title>Description of Gramella crocea sp. nov., a new bacterium isolated from activated sludge.</title>
        <authorList>
            <person name="Zhang X."/>
        </authorList>
    </citation>
    <scope>NUCLEOTIDE SEQUENCE</scope>
    <source>
        <strain evidence="1">YB25</strain>
    </source>
</reference>
<evidence type="ECO:0000313" key="1">
    <source>
        <dbReference type="EMBL" id="MCG9970973.1"/>
    </source>
</evidence>